<evidence type="ECO:0000259" key="2">
    <source>
        <dbReference type="Pfam" id="PF04149"/>
    </source>
</evidence>
<name>A0A6N7L3X1_9ACTN</name>
<dbReference type="Proteomes" id="UP000450000">
    <property type="component" value="Unassembled WGS sequence"/>
</dbReference>
<sequence length="70" mass="7927">MPHRPPRLAPDEWTTSSHSGQQGSCVRWRRDRTAADCIEIGDSKDPDGPTLTVTEPVWRTFVAFARTFEV</sequence>
<evidence type="ECO:0000313" key="4">
    <source>
        <dbReference type="Proteomes" id="UP000450000"/>
    </source>
</evidence>
<dbReference type="OrthoDB" id="4570646at2"/>
<keyword evidence="4" id="KW-1185">Reference proteome</keyword>
<protein>
    <submittedName>
        <fullName evidence="3">DUF397 domain-containing protein</fullName>
    </submittedName>
</protein>
<evidence type="ECO:0000256" key="1">
    <source>
        <dbReference type="SAM" id="MobiDB-lite"/>
    </source>
</evidence>
<feature type="compositionally biased region" description="Polar residues" evidence="1">
    <location>
        <begin position="13"/>
        <end position="24"/>
    </location>
</feature>
<dbReference type="EMBL" id="WBOF01000005">
    <property type="protein sequence ID" value="MQS17519.1"/>
    <property type="molecule type" value="Genomic_DNA"/>
</dbReference>
<comment type="caution">
    <text evidence="3">The sequence shown here is derived from an EMBL/GenBank/DDBJ whole genome shotgun (WGS) entry which is preliminary data.</text>
</comment>
<feature type="region of interest" description="Disordered" evidence="1">
    <location>
        <begin position="1"/>
        <end position="26"/>
    </location>
</feature>
<feature type="domain" description="DUF397" evidence="2">
    <location>
        <begin position="12"/>
        <end position="66"/>
    </location>
</feature>
<evidence type="ECO:0000313" key="3">
    <source>
        <dbReference type="EMBL" id="MQS17519.1"/>
    </source>
</evidence>
<reference evidence="3 4" key="1">
    <citation type="submission" date="2019-09" db="EMBL/GenBank/DDBJ databases">
        <title>Genome Sequences of Streptomyces kaniharaensis ATCC 21070.</title>
        <authorList>
            <person name="Zhu W."/>
            <person name="De Crecy-Lagard V."/>
            <person name="Richards N.G."/>
        </authorList>
    </citation>
    <scope>NUCLEOTIDE SEQUENCE [LARGE SCALE GENOMIC DNA]</scope>
    <source>
        <strain evidence="3 4">SF-557</strain>
    </source>
</reference>
<dbReference type="InterPro" id="IPR007278">
    <property type="entry name" value="DUF397"/>
</dbReference>
<accession>A0A6N7L3X1</accession>
<gene>
    <name evidence="3" type="ORF">F7Q99_36375</name>
</gene>
<dbReference type="RefSeq" id="WP_153470597.1">
    <property type="nucleotide sequence ID" value="NZ_WBOF01000005.1"/>
</dbReference>
<dbReference type="Pfam" id="PF04149">
    <property type="entry name" value="DUF397"/>
    <property type="match status" value="1"/>
</dbReference>
<proteinExistence type="predicted"/>
<dbReference type="AlphaFoldDB" id="A0A6N7L3X1"/>
<organism evidence="3 4">
    <name type="scientific">Streptomyces kaniharaensis</name>
    <dbReference type="NCBI Taxonomy" id="212423"/>
    <lineage>
        <taxon>Bacteria</taxon>
        <taxon>Bacillati</taxon>
        <taxon>Actinomycetota</taxon>
        <taxon>Actinomycetes</taxon>
        <taxon>Kitasatosporales</taxon>
        <taxon>Streptomycetaceae</taxon>
        <taxon>Streptomyces</taxon>
    </lineage>
</organism>